<keyword evidence="2" id="KW-0808">Transferase</keyword>
<proteinExistence type="predicted"/>
<name>A0A8X6NMY0_NEPPI</name>
<dbReference type="EMBL" id="BMAW01106496">
    <property type="protein sequence ID" value="GFT24631.1"/>
    <property type="molecule type" value="Genomic_DNA"/>
</dbReference>
<organism evidence="2 3">
    <name type="scientific">Nephila pilipes</name>
    <name type="common">Giant wood spider</name>
    <name type="synonym">Nephila maculata</name>
    <dbReference type="NCBI Taxonomy" id="299642"/>
    <lineage>
        <taxon>Eukaryota</taxon>
        <taxon>Metazoa</taxon>
        <taxon>Ecdysozoa</taxon>
        <taxon>Arthropoda</taxon>
        <taxon>Chelicerata</taxon>
        <taxon>Arachnida</taxon>
        <taxon>Araneae</taxon>
        <taxon>Araneomorphae</taxon>
        <taxon>Entelegynae</taxon>
        <taxon>Araneoidea</taxon>
        <taxon>Nephilidae</taxon>
        <taxon>Nephila</taxon>
    </lineage>
</organism>
<keyword evidence="2" id="KW-0695">RNA-directed DNA polymerase</keyword>
<keyword evidence="2" id="KW-0548">Nucleotidyltransferase</keyword>
<evidence type="ECO:0000313" key="3">
    <source>
        <dbReference type="Proteomes" id="UP000887013"/>
    </source>
</evidence>
<dbReference type="SUPFAM" id="SSF56672">
    <property type="entry name" value="DNA/RNA polymerases"/>
    <property type="match status" value="1"/>
</dbReference>
<feature type="domain" description="Reverse transcriptase" evidence="1">
    <location>
        <begin position="11"/>
        <end position="141"/>
    </location>
</feature>
<dbReference type="InterPro" id="IPR043128">
    <property type="entry name" value="Rev_trsase/Diguanyl_cyclase"/>
</dbReference>
<dbReference type="PANTHER" id="PTHR47331">
    <property type="entry name" value="PHD-TYPE DOMAIN-CONTAINING PROTEIN"/>
    <property type="match status" value="1"/>
</dbReference>
<evidence type="ECO:0000259" key="1">
    <source>
        <dbReference type="Pfam" id="PF00078"/>
    </source>
</evidence>
<protein>
    <submittedName>
        <fullName evidence="2">Reverse transcriptase domain-containing protein</fullName>
    </submittedName>
</protein>
<dbReference type="Gene3D" id="3.30.70.270">
    <property type="match status" value="1"/>
</dbReference>
<reference evidence="2" key="1">
    <citation type="submission" date="2020-08" db="EMBL/GenBank/DDBJ databases">
        <title>Multicomponent nature underlies the extraordinary mechanical properties of spider dragline silk.</title>
        <authorList>
            <person name="Kono N."/>
            <person name="Nakamura H."/>
            <person name="Mori M."/>
            <person name="Yoshida Y."/>
            <person name="Ohtoshi R."/>
            <person name="Malay A.D."/>
            <person name="Moran D.A.P."/>
            <person name="Tomita M."/>
            <person name="Numata K."/>
            <person name="Arakawa K."/>
        </authorList>
    </citation>
    <scope>NUCLEOTIDE SEQUENCE</scope>
</reference>
<gene>
    <name evidence="2" type="primary">AVEN_58685_1</name>
    <name evidence="2" type="ORF">NPIL_285611</name>
</gene>
<accession>A0A8X6NMY0</accession>
<dbReference type="Gene3D" id="3.10.10.10">
    <property type="entry name" value="HIV Type 1 Reverse Transcriptase, subunit A, domain 1"/>
    <property type="match status" value="1"/>
</dbReference>
<dbReference type="InterPro" id="IPR000477">
    <property type="entry name" value="RT_dom"/>
</dbReference>
<dbReference type="OrthoDB" id="6437258at2759"/>
<dbReference type="InterPro" id="IPR043502">
    <property type="entry name" value="DNA/RNA_pol_sf"/>
</dbReference>
<dbReference type="GO" id="GO:0003964">
    <property type="term" value="F:RNA-directed DNA polymerase activity"/>
    <property type="evidence" value="ECO:0007669"/>
    <property type="project" value="UniProtKB-KW"/>
</dbReference>
<dbReference type="Proteomes" id="UP000887013">
    <property type="component" value="Unassembled WGS sequence"/>
</dbReference>
<comment type="caution">
    <text evidence="2">The sequence shown here is derived from an EMBL/GenBank/DDBJ whole genome shotgun (WGS) entry which is preliminary data.</text>
</comment>
<dbReference type="AlphaFoldDB" id="A0A8X6NMY0"/>
<dbReference type="Pfam" id="PF00078">
    <property type="entry name" value="RVT_1"/>
    <property type="match status" value="1"/>
</dbReference>
<keyword evidence="3" id="KW-1185">Reference proteome</keyword>
<dbReference type="PANTHER" id="PTHR47331:SF5">
    <property type="entry name" value="RIBONUCLEASE H"/>
    <property type="match status" value="1"/>
</dbReference>
<evidence type="ECO:0000313" key="2">
    <source>
        <dbReference type="EMBL" id="GFT24631.1"/>
    </source>
</evidence>
<sequence>MNPSILNVLLKFRKYQYAFSSDTQGVFLTIGIDEKDRDYLRYFWFQNENDSKSYKILRMTRMPFGVTSSPVIFAATIKFHIRKYSQDQEYHETSEMLNSALYVDNLFYGANTVDKVLNLSQSAVEILKDANINLRKFKTNSNYLKSLWLERDISVARESNEHPIKVLEIIWNTVEDTFKLDVQPLF</sequence>